<feature type="transmembrane region" description="Helical" evidence="6">
    <location>
        <begin position="53"/>
        <end position="69"/>
    </location>
</feature>
<feature type="transmembrane region" description="Helical" evidence="6">
    <location>
        <begin position="12"/>
        <end position="33"/>
    </location>
</feature>
<dbReference type="PANTHER" id="PTHR30106">
    <property type="entry name" value="INNER MEMBRANE PROTEIN YEIH-RELATED"/>
    <property type="match status" value="1"/>
</dbReference>
<feature type="transmembrane region" description="Helical" evidence="6">
    <location>
        <begin position="285"/>
        <end position="305"/>
    </location>
</feature>
<evidence type="ECO:0000256" key="3">
    <source>
        <dbReference type="ARBA" id="ARBA00022692"/>
    </source>
</evidence>
<organism evidence="7">
    <name type="scientific">mine drainage metagenome</name>
    <dbReference type="NCBI Taxonomy" id="410659"/>
    <lineage>
        <taxon>unclassified sequences</taxon>
        <taxon>metagenomes</taxon>
        <taxon>ecological metagenomes</taxon>
    </lineage>
</organism>
<gene>
    <name evidence="7" type="ORF">GALL_45200</name>
</gene>
<dbReference type="PANTHER" id="PTHR30106:SF1">
    <property type="entry name" value="UPF0324 MEMBRANE PROTEIN FN0533"/>
    <property type="match status" value="1"/>
</dbReference>
<evidence type="ECO:0000256" key="4">
    <source>
        <dbReference type="ARBA" id="ARBA00022989"/>
    </source>
</evidence>
<feature type="transmembrane region" description="Helical" evidence="6">
    <location>
        <begin position="244"/>
        <end position="264"/>
    </location>
</feature>
<feature type="transmembrane region" description="Helical" evidence="6">
    <location>
        <begin position="172"/>
        <end position="193"/>
    </location>
</feature>
<keyword evidence="3 6" id="KW-0812">Transmembrane</keyword>
<keyword evidence="4 6" id="KW-1133">Transmembrane helix</keyword>
<keyword evidence="2" id="KW-1003">Cell membrane</keyword>
<feature type="transmembrane region" description="Helical" evidence="6">
    <location>
        <begin position="115"/>
        <end position="134"/>
    </location>
</feature>
<comment type="subcellular location">
    <subcellularLocation>
        <location evidence="1">Cell membrane</location>
        <topology evidence="1">Multi-pass membrane protein</topology>
    </subcellularLocation>
</comment>
<evidence type="ECO:0000256" key="2">
    <source>
        <dbReference type="ARBA" id="ARBA00022475"/>
    </source>
</evidence>
<dbReference type="EMBL" id="MLJW01000011">
    <property type="protein sequence ID" value="OIR14714.1"/>
    <property type="molecule type" value="Genomic_DNA"/>
</dbReference>
<protein>
    <recommendedName>
        <fullName evidence="8">Sulfate exporter family transporter</fullName>
    </recommendedName>
</protein>
<dbReference type="InterPro" id="IPR018383">
    <property type="entry name" value="UPF0324_pro"/>
</dbReference>
<evidence type="ECO:0000256" key="5">
    <source>
        <dbReference type="ARBA" id="ARBA00023136"/>
    </source>
</evidence>
<keyword evidence="5 6" id="KW-0472">Membrane</keyword>
<evidence type="ECO:0008006" key="8">
    <source>
        <dbReference type="Google" id="ProtNLM"/>
    </source>
</evidence>
<feature type="transmembrane region" description="Helical" evidence="6">
    <location>
        <begin position="205"/>
        <end position="224"/>
    </location>
</feature>
<reference evidence="7" key="1">
    <citation type="submission" date="2016-10" db="EMBL/GenBank/DDBJ databases">
        <title>Sequence of Gallionella enrichment culture.</title>
        <authorList>
            <person name="Poehlein A."/>
            <person name="Muehling M."/>
            <person name="Daniel R."/>
        </authorList>
    </citation>
    <scope>NUCLEOTIDE SEQUENCE</scope>
</reference>
<dbReference type="Pfam" id="PF03601">
    <property type="entry name" value="Cons_hypoth698"/>
    <property type="match status" value="1"/>
</dbReference>
<evidence type="ECO:0000313" key="7">
    <source>
        <dbReference type="EMBL" id="OIR14714.1"/>
    </source>
</evidence>
<feature type="transmembrane region" description="Helical" evidence="6">
    <location>
        <begin position="146"/>
        <end position="166"/>
    </location>
</feature>
<accession>A0A1J5T1I7</accession>
<name>A0A1J5T1I7_9ZZZZ</name>
<feature type="transmembrane region" description="Helical" evidence="6">
    <location>
        <begin position="325"/>
        <end position="343"/>
    </location>
</feature>
<dbReference type="AlphaFoldDB" id="A0A1J5T1I7"/>
<comment type="caution">
    <text evidence="7">The sequence shown here is derived from an EMBL/GenBank/DDBJ whole genome shotgun (WGS) entry which is preliminary data.</text>
</comment>
<proteinExistence type="predicted"/>
<feature type="transmembrane region" description="Helical" evidence="6">
    <location>
        <begin position="90"/>
        <end position="109"/>
    </location>
</feature>
<evidence type="ECO:0000256" key="1">
    <source>
        <dbReference type="ARBA" id="ARBA00004651"/>
    </source>
</evidence>
<evidence type="ECO:0000256" key="6">
    <source>
        <dbReference type="SAM" id="Phobius"/>
    </source>
</evidence>
<dbReference type="GO" id="GO:0005886">
    <property type="term" value="C:plasma membrane"/>
    <property type="evidence" value="ECO:0007669"/>
    <property type="project" value="UniProtKB-SubCell"/>
</dbReference>
<sequence>MHNESHGFFRQLPSALPGLSLIIVTMVVIRLWVEPWMAHTKVFGMEKPLTDAFHLNYILLGILCGLLYRNVIFGGKMPEIFVDGFKLSRLMIKTGIIMLGSLYTFSAIVQLGSMAIFLIGGFVIMTIIMVLWLGKLFGLDRSMTAVLANALSICGVSAAVATSPAVEAKASHVAYAIATILGFGILTMFISPFIGHELGLTDLQYGAWIGTGILNSGQVLAAALAFNPNVAPGTAVSIAEIWNIMRVISIPFAVFAVTIWYWAGKEESDSSGKKKTLGTLLVEKFPVFVIGFMVMVFFTSMGAFGDVGIKGGPPASETIKTLRLVMQWIFGFGLVGLGGFIDFKELRQAGGTPLKLGLIVGTTKYVLALVVVYLIKDYLVSI</sequence>
<feature type="transmembrane region" description="Helical" evidence="6">
    <location>
        <begin position="355"/>
        <end position="375"/>
    </location>
</feature>